<dbReference type="InParanoid" id="A0A5C3PMI2"/>
<evidence type="ECO:0000256" key="7">
    <source>
        <dbReference type="ARBA" id="ARBA00023136"/>
    </source>
</evidence>
<dbReference type="GO" id="GO:0016020">
    <property type="term" value="C:membrane"/>
    <property type="evidence" value="ECO:0007669"/>
    <property type="project" value="UniProtKB-SubCell"/>
</dbReference>
<keyword evidence="7" id="KW-0472">Membrane</keyword>
<comment type="subcellular location">
    <subcellularLocation>
        <location evidence="1">Membrane</location>
        <topology evidence="1">Multi-pass membrane protein</topology>
    </subcellularLocation>
</comment>
<feature type="domain" description="Wax synthase" evidence="9">
    <location>
        <begin position="163"/>
        <end position="248"/>
    </location>
</feature>
<sequence length="333" mass="38029">MGLASMFFHILLFVWILDPMEEFRYLRDNELSPLPSRAFLARLFNSLCIIANNRLVGLNVQAPNIPPPFKGTRTQFLRHRCRQALWSFVLTDVTESYVHSESDRYWYAPGPADPLLPPTLGGFLLRSWNLLIFGVMTYAIIKMCYEVTSLLAVGLGLSRPADWPDMFGKFSDAYTVGRLWGRTWHQMLRRHFSYSGKLVVRALRIPRGTNFSLLVQVWTAFLLSALIHSFGDVMVGKRYFGRSFPFFLSNAAAVTFEQTLIALAKSVGIAGEEPTRAMKLLGYAWVVLWVRFSAPMFADWIYKTGMVENAVLPFSPVKSLVVPWLHRSFVTHM</sequence>
<dbReference type="Proteomes" id="UP000308197">
    <property type="component" value="Unassembled WGS sequence"/>
</dbReference>
<feature type="chain" id="PRO_5023141343" description="Wax synthase domain-containing protein" evidence="8">
    <location>
        <begin position="23"/>
        <end position="333"/>
    </location>
</feature>
<gene>
    <name evidence="10" type="ORF">K466DRAFT_661471</name>
</gene>
<keyword evidence="8" id="KW-0732">Signal</keyword>
<comment type="similarity">
    <text evidence="3">Belongs to the wax synthase family.</text>
</comment>
<evidence type="ECO:0000256" key="3">
    <source>
        <dbReference type="ARBA" id="ARBA00007282"/>
    </source>
</evidence>
<dbReference type="GO" id="GO:0006629">
    <property type="term" value="P:lipid metabolic process"/>
    <property type="evidence" value="ECO:0007669"/>
    <property type="project" value="InterPro"/>
</dbReference>
<feature type="signal peptide" evidence="8">
    <location>
        <begin position="1"/>
        <end position="22"/>
    </location>
</feature>
<comment type="pathway">
    <text evidence="2">Secondary metabolite biosynthesis.</text>
</comment>
<keyword evidence="4" id="KW-0808">Transferase</keyword>
<dbReference type="EMBL" id="ML211073">
    <property type="protein sequence ID" value="TFK89518.1"/>
    <property type="molecule type" value="Genomic_DNA"/>
</dbReference>
<keyword evidence="5" id="KW-0812">Transmembrane</keyword>
<protein>
    <recommendedName>
        <fullName evidence="9">Wax synthase domain-containing protein</fullName>
    </recommendedName>
</protein>
<name>A0A5C3PMI2_9APHY</name>
<reference evidence="10 11" key="1">
    <citation type="journal article" date="2019" name="Nat. Ecol. Evol.">
        <title>Megaphylogeny resolves global patterns of mushroom evolution.</title>
        <authorList>
            <person name="Varga T."/>
            <person name="Krizsan K."/>
            <person name="Foldi C."/>
            <person name="Dima B."/>
            <person name="Sanchez-Garcia M."/>
            <person name="Sanchez-Ramirez S."/>
            <person name="Szollosi G.J."/>
            <person name="Szarkandi J.G."/>
            <person name="Papp V."/>
            <person name="Albert L."/>
            <person name="Andreopoulos W."/>
            <person name="Angelini C."/>
            <person name="Antonin V."/>
            <person name="Barry K.W."/>
            <person name="Bougher N.L."/>
            <person name="Buchanan P."/>
            <person name="Buyck B."/>
            <person name="Bense V."/>
            <person name="Catcheside P."/>
            <person name="Chovatia M."/>
            <person name="Cooper J."/>
            <person name="Damon W."/>
            <person name="Desjardin D."/>
            <person name="Finy P."/>
            <person name="Geml J."/>
            <person name="Haridas S."/>
            <person name="Hughes K."/>
            <person name="Justo A."/>
            <person name="Karasinski D."/>
            <person name="Kautmanova I."/>
            <person name="Kiss B."/>
            <person name="Kocsube S."/>
            <person name="Kotiranta H."/>
            <person name="LaButti K.M."/>
            <person name="Lechner B.E."/>
            <person name="Liimatainen K."/>
            <person name="Lipzen A."/>
            <person name="Lukacs Z."/>
            <person name="Mihaltcheva S."/>
            <person name="Morgado L.N."/>
            <person name="Niskanen T."/>
            <person name="Noordeloos M.E."/>
            <person name="Ohm R.A."/>
            <person name="Ortiz-Santana B."/>
            <person name="Ovrebo C."/>
            <person name="Racz N."/>
            <person name="Riley R."/>
            <person name="Savchenko A."/>
            <person name="Shiryaev A."/>
            <person name="Soop K."/>
            <person name="Spirin V."/>
            <person name="Szebenyi C."/>
            <person name="Tomsovsky M."/>
            <person name="Tulloss R.E."/>
            <person name="Uehling J."/>
            <person name="Grigoriev I.V."/>
            <person name="Vagvolgyi C."/>
            <person name="Papp T."/>
            <person name="Martin F.M."/>
            <person name="Miettinen O."/>
            <person name="Hibbett D.S."/>
            <person name="Nagy L.G."/>
        </authorList>
    </citation>
    <scope>NUCLEOTIDE SEQUENCE [LARGE SCALE GENOMIC DNA]</scope>
    <source>
        <strain evidence="10 11">HHB13444</strain>
    </source>
</reference>
<accession>A0A5C3PMI2</accession>
<organism evidence="10 11">
    <name type="scientific">Polyporus arcularius HHB13444</name>
    <dbReference type="NCBI Taxonomy" id="1314778"/>
    <lineage>
        <taxon>Eukaryota</taxon>
        <taxon>Fungi</taxon>
        <taxon>Dikarya</taxon>
        <taxon>Basidiomycota</taxon>
        <taxon>Agaricomycotina</taxon>
        <taxon>Agaricomycetes</taxon>
        <taxon>Polyporales</taxon>
        <taxon>Polyporaceae</taxon>
        <taxon>Polyporus</taxon>
    </lineage>
</organism>
<evidence type="ECO:0000256" key="1">
    <source>
        <dbReference type="ARBA" id="ARBA00004141"/>
    </source>
</evidence>
<dbReference type="InterPro" id="IPR044851">
    <property type="entry name" value="Wax_synthase"/>
</dbReference>
<evidence type="ECO:0000259" key="9">
    <source>
        <dbReference type="Pfam" id="PF13813"/>
    </source>
</evidence>
<evidence type="ECO:0000256" key="8">
    <source>
        <dbReference type="SAM" id="SignalP"/>
    </source>
</evidence>
<evidence type="ECO:0000256" key="6">
    <source>
        <dbReference type="ARBA" id="ARBA00022989"/>
    </source>
</evidence>
<evidence type="ECO:0000256" key="4">
    <source>
        <dbReference type="ARBA" id="ARBA00022679"/>
    </source>
</evidence>
<dbReference type="PANTHER" id="PTHR31595:SF57">
    <property type="entry name" value="OS04G0481900 PROTEIN"/>
    <property type="match status" value="1"/>
</dbReference>
<dbReference type="STRING" id="1314778.A0A5C3PMI2"/>
<proteinExistence type="inferred from homology"/>
<evidence type="ECO:0000256" key="2">
    <source>
        <dbReference type="ARBA" id="ARBA00005179"/>
    </source>
</evidence>
<dbReference type="GO" id="GO:0008374">
    <property type="term" value="F:O-acyltransferase activity"/>
    <property type="evidence" value="ECO:0007669"/>
    <property type="project" value="InterPro"/>
</dbReference>
<dbReference type="Pfam" id="PF13813">
    <property type="entry name" value="MBOAT_2"/>
    <property type="match status" value="1"/>
</dbReference>
<evidence type="ECO:0000313" key="11">
    <source>
        <dbReference type="Proteomes" id="UP000308197"/>
    </source>
</evidence>
<evidence type="ECO:0000313" key="10">
    <source>
        <dbReference type="EMBL" id="TFK89518.1"/>
    </source>
</evidence>
<keyword evidence="11" id="KW-1185">Reference proteome</keyword>
<dbReference type="InterPro" id="IPR032805">
    <property type="entry name" value="Wax_synthase_dom"/>
</dbReference>
<keyword evidence="6" id="KW-1133">Transmembrane helix</keyword>
<evidence type="ECO:0000256" key="5">
    <source>
        <dbReference type="ARBA" id="ARBA00022692"/>
    </source>
</evidence>
<dbReference type="AlphaFoldDB" id="A0A5C3PMI2"/>
<dbReference type="PANTHER" id="PTHR31595">
    <property type="entry name" value="LONG-CHAIN-ALCOHOL O-FATTY-ACYLTRANSFERASE 3-RELATED"/>
    <property type="match status" value="1"/>
</dbReference>